<dbReference type="Gene3D" id="3.40.190.10">
    <property type="entry name" value="Periplasmic binding protein-like II"/>
    <property type="match status" value="2"/>
</dbReference>
<dbReference type="PANTHER" id="PTHR35936">
    <property type="entry name" value="MEMBRANE-BOUND LYTIC MUREIN TRANSGLYCOSYLASE F"/>
    <property type="match status" value="1"/>
</dbReference>
<keyword evidence="4" id="KW-1185">Reference proteome</keyword>
<evidence type="ECO:0000313" key="3">
    <source>
        <dbReference type="EMBL" id="MDQ4213600.1"/>
    </source>
</evidence>
<reference evidence="3 4" key="1">
    <citation type="submission" date="2023-08" db="EMBL/GenBank/DDBJ databases">
        <title>Microbacterium sp. nov., isolated from a waste landfill.</title>
        <authorList>
            <person name="Wen W."/>
        </authorList>
    </citation>
    <scope>NUCLEOTIDE SEQUENCE [LARGE SCALE GENOMIC DNA]</scope>
    <source>
        <strain evidence="3 4">ASV81</strain>
    </source>
</reference>
<dbReference type="Pfam" id="PF00497">
    <property type="entry name" value="SBP_bac_3"/>
    <property type="match status" value="1"/>
</dbReference>
<sequence>MLSHLTRKRSLRVVLGGTIAVLTLLGATACGVDTSSSATQSGAPKAKTGYDSKAPLAKLVPEAYQKKGVLTVATQPDFEPANFTPAGTSGIKGYNVDLMEAMAKELGLPVQWEKVPFDQILIGMQSKKFDAAIAGMTDRKTRQAQVDFLDYQWAGTVFMVQKGNPKHVTSKVDGGCGIKIGDVKGSDANRLVDQMAAACVAAGKPATELVSFPNSSDKNLALTSGRIDAIFWPDMAVSVIQRETGNKLESLPVDFEEKVYLGMTFNKEETGLRDAFVKALDAIHKNGEYDKILKKWDVTVIDLKTPGLNLAVK</sequence>
<dbReference type="SUPFAM" id="SSF53850">
    <property type="entry name" value="Periplasmic binding protein-like II"/>
    <property type="match status" value="1"/>
</dbReference>
<evidence type="ECO:0000256" key="1">
    <source>
        <dbReference type="ARBA" id="ARBA00022729"/>
    </source>
</evidence>
<feature type="domain" description="Solute-binding protein family 3/N-terminal" evidence="2">
    <location>
        <begin position="69"/>
        <end position="300"/>
    </location>
</feature>
<dbReference type="SMART" id="SM00062">
    <property type="entry name" value="PBPb"/>
    <property type="match status" value="1"/>
</dbReference>
<evidence type="ECO:0000259" key="2">
    <source>
        <dbReference type="SMART" id="SM00062"/>
    </source>
</evidence>
<dbReference type="PANTHER" id="PTHR35936:SF17">
    <property type="entry name" value="ARGININE-BINDING EXTRACELLULAR PROTEIN ARTP"/>
    <property type="match status" value="1"/>
</dbReference>
<gene>
    <name evidence="3" type="ORF">RBR11_06690</name>
</gene>
<keyword evidence="1" id="KW-0732">Signal</keyword>
<protein>
    <submittedName>
        <fullName evidence="3">ABC transporter substrate-binding protein</fullName>
    </submittedName>
</protein>
<dbReference type="Proteomes" id="UP001230289">
    <property type="component" value="Unassembled WGS sequence"/>
</dbReference>
<evidence type="ECO:0000313" key="4">
    <source>
        <dbReference type="Proteomes" id="UP001230289"/>
    </source>
</evidence>
<dbReference type="CDD" id="cd01004">
    <property type="entry name" value="PBP2_MidA_like"/>
    <property type="match status" value="1"/>
</dbReference>
<name>A0ABU0XHF7_9MICO</name>
<organism evidence="3 4">
    <name type="scientific">Microbacterium capsulatum</name>
    <dbReference type="NCBI Taxonomy" id="3041921"/>
    <lineage>
        <taxon>Bacteria</taxon>
        <taxon>Bacillati</taxon>
        <taxon>Actinomycetota</taxon>
        <taxon>Actinomycetes</taxon>
        <taxon>Micrococcales</taxon>
        <taxon>Microbacteriaceae</taxon>
        <taxon>Microbacterium</taxon>
    </lineage>
</organism>
<dbReference type="PROSITE" id="PS51257">
    <property type="entry name" value="PROKAR_LIPOPROTEIN"/>
    <property type="match status" value="1"/>
</dbReference>
<accession>A0ABU0XHF7</accession>
<dbReference type="InterPro" id="IPR001638">
    <property type="entry name" value="Solute-binding_3/MltF_N"/>
</dbReference>
<dbReference type="EMBL" id="JAVFCB010000003">
    <property type="protein sequence ID" value="MDQ4213600.1"/>
    <property type="molecule type" value="Genomic_DNA"/>
</dbReference>
<dbReference type="RefSeq" id="WP_308488542.1">
    <property type="nucleotide sequence ID" value="NZ_JAVFCB010000003.1"/>
</dbReference>
<comment type="caution">
    <text evidence="3">The sequence shown here is derived from an EMBL/GenBank/DDBJ whole genome shotgun (WGS) entry which is preliminary data.</text>
</comment>
<proteinExistence type="predicted"/>